<dbReference type="InterPro" id="IPR036390">
    <property type="entry name" value="WH_DNA-bd_sf"/>
</dbReference>
<dbReference type="Proteomes" id="UP000186141">
    <property type="component" value="Unassembled WGS sequence"/>
</dbReference>
<dbReference type="FunFam" id="1.10.10.10:FF:000001">
    <property type="entry name" value="LysR family transcriptional regulator"/>
    <property type="match status" value="1"/>
</dbReference>
<keyword evidence="7" id="KW-1185">Reference proteome</keyword>
<sequence>MTMRRRLLPDMGLLQTFESAARHGNFSRAAEELNLTQSAVSRQIRELEQQTGLDLFERIRKRVVLSDAGAMLLPEVRQLLSGAERLMLGALSGEARGRRLRVATLPTFGSRWLVPRLGQFLTRHPDVALTLESRDRPFSFQEEPIDLVIHYGQPVWPGGVTTFLCSELVVPVASRALAERLTTGGVPDLAAAHLLHLTGRPGLWSHWFERFGHSGADPWRGTRFDQFSMIIAAVQSGLGVGLLPSYLIEQETGSGELVQLFDQPMPTETSYYIILPEGHQTNPAAQEFRAWLLEQPRQQ</sequence>
<organism evidence="6 7">
    <name type="scientific">Gemmobacter megaterium</name>
    <dbReference type="NCBI Taxonomy" id="1086013"/>
    <lineage>
        <taxon>Bacteria</taxon>
        <taxon>Pseudomonadati</taxon>
        <taxon>Pseudomonadota</taxon>
        <taxon>Alphaproteobacteria</taxon>
        <taxon>Rhodobacterales</taxon>
        <taxon>Paracoccaceae</taxon>
        <taxon>Gemmobacter</taxon>
    </lineage>
</organism>
<evidence type="ECO:0000256" key="2">
    <source>
        <dbReference type="ARBA" id="ARBA00023015"/>
    </source>
</evidence>
<name>A0A1N7NAP1_9RHOB</name>
<dbReference type="EMBL" id="FTOT01000003">
    <property type="protein sequence ID" value="SIS95463.1"/>
    <property type="molecule type" value="Genomic_DNA"/>
</dbReference>
<dbReference type="Pfam" id="PF00126">
    <property type="entry name" value="HTH_1"/>
    <property type="match status" value="1"/>
</dbReference>
<dbReference type="InterPro" id="IPR005119">
    <property type="entry name" value="LysR_subst-bd"/>
</dbReference>
<keyword evidence="3" id="KW-0238">DNA-binding</keyword>
<evidence type="ECO:0000259" key="5">
    <source>
        <dbReference type="PROSITE" id="PS50931"/>
    </source>
</evidence>
<feature type="domain" description="HTH lysR-type" evidence="5">
    <location>
        <begin position="9"/>
        <end position="66"/>
    </location>
</feature>
<dbReference type="PANTHER" id="PTHR30537">
    <property type="entry name" value="HTH-TYPE TRANSCRIPTIONAL REGULATOR"/>
    <property type="match status" value="1"/>
</dbReference>
<dbReference type="SUPFAM" id="SSF53850">
    <property type="entry name" value="Periplasmic binding protein-like II"/>
    <property type="match status" value="1"/>
</dbReference>
<dbReference type="GO" id="GO:0043565">
    <property type="term" value="F:sequence-specific DNA binding"/>
    <property type="evidence" value="ECO:0007669"/>
    <property type="project" value="TreeGrafter"/>
</dbReference>
<comment type="similarity">
    <text evidence="1">Belongs to the LysR transcriptional regulatory family.</text>
</comment>
<dbReference type="PROSITE" id="PS50931">
    <property type="entry name" value="HTH_LYSR"/>
    <property type="match status" value="1"/>
</dbReference>
<dbReference type="SUPFAM" id="SSF46785">
    <property type="entry name" value="Winged helix' DNA-binding domain"/>
    <property type="match status" value="1"/>
</dbReference>
<evidence type="ECO:0000256" key="4">
    <source>
        <dbReference type="ARBA" id="ARBA00023163"/>
    </source>
</evidence>
<dbReference type="OrthoDB" id="5526340at2"/>
<dbReference type="InterPro" id="IPR058163">
    <property type="entry name" value="LysR-type_TF_proteobact-type"/>
</dbReference>
<dbReference type="GO" id="GO:0003700">
    <property type="term" value="F:DNA-binding transcription factor activity"/>
    <property type="evidence" value="ECO:0007669"/>
    <property type="project" value="InterPro"/>
</dbReference>
<dbReference type="STRING" id="1086013.SAMN05421774_103255"/>
<dbReference type="InterPro" id="IPR036388">
    <property type="entry name" value="WH-like_DNA-bd_sf"/>
</dbReference>
<dbReference type="Gene3D" id="3.40.190.10">
    <property type="entry name" value="Periplasmic binding protein-like II"/>
    <property type="match status" value="2"/>
</dbReference>
<dbReference type="PRINTS" id="PR00039">
    <property type="entry name" value="HTHLYSR"/>
</dbReference>
<keyword evidence="4" id="KW-0804">Transcription</keyword>
<gene>
    <name evidence="6" type="ORF">SAMN05421774_103255</name>
</gene>
<accession>A0A1N7NAP1</accession>
<proteinExistence type="inferred from homology"/>
<dbReference type="AlphaFoldDB" id="A0A1N7NAP1"/>
<protein>
    <submittedName>
        <fullName evidence="6">Transcriptional regulator, LysR family</fullName>
    </submittedName>
</protein>
<dbReference type="GO" id="GO:0006351">
    <property type="term" value="P:DNA-templated transcription"/>
    <property type="evidence" value="ECO:0007669"/>
    <property type="project" value="TreeGrafter"/>
</dbReference>
<evidence type="ECO:0000313" key="7">
    <source>
        <dbReference type="Proteomes" id="UP000186141"/>
    </source>
</evidence>
<evidence type="ECO:0000256" key="1">
    <source>
        <dbReference type="ARBA" id="ARBA00009437"/>
    </source>
</evidence>
<dbReference type="Pfam" id="PF03466">
    <property type="entry name" value="LysR_substrate"/>
    <property type="match status" value="1"/>
</dbReference>
<dbReference type="PANTHER" id="PTHR30537:SF26">
    <property type="entry name" value="GLYCINE CLEAVAGE SYSTEM TRANSCRIPTIONAL ACTIVATOR"/>
    <property type="match status" value="1"/>
</dbReference>
<dbReference type="InterPro" id="IPR000847">
    <property type="entry name" value="LysR_HTH_N"/>
</dbReference>
<reference evidence="6 7" key="1">
    <citation type="submission" date="2017-01" db="EMBL/GenBank/DDBJ databases">
        <authorList>
            <person name="Mah S.A."/>
            <person name="Swanson W.J."/>
            <person name="Moy G.W."/>
            <person name="Vacquier V.D."/>
        </authorList>
    </citation>
    <scope>NUCLEOTIDE SEQUENCE [LARGE SCALE GENOMIC DNA]</scope>
    <source>
        <strain evidence="6 7">DSM 26375</strain>
    </source>
</reference>
<dbReference type="RefSeq" id="WP_076530719.1">
    <property type="nucleotide sequence ID" value="NZ_BMEH01000003.1"/>
</dbReference>
<keyword evidence="2" id="KW-0805">Transcription regulation</keyword>
<evidence type="ECO:0000256" key="3">
    <source>
        <dbReference type="ARBA" id="ARBA00023125"/>
    </source>
</evidence>
<evidence type="ECO:0000313" key="6">
    <source>
        <dbReference type="EMBL" id="SIS95463.1"/>
    </source>
</evidence>
<dbReference type="Gene3D" id="1.10.10.10">
    <property type="entry name" value="Winged helix-like DNA-binding domain superfamily/Winged helix DNA-binding domain"/>
    <property type="match status" value="1"/>
</dbReference>